<gene>
    <name evidence="1" type="ORF">M513_08983</name>
    <name evidence="2" type="ORF">M514_08983</name>
</gene>
<dbReference type="Proteomes" id="UP000030758">
    <property type="component" value="Unassembled WGS sequence"/>
</dbReference>
<sequence>MAVIGHLHKINRGLFTRINNGMEVDKSYRTAAGGMRTRDWNSQSRRTTSSLFCSHELSVQVTASQRRAPVFTLANLDYLLLLICSSQAISQL</sequence>
<evidence type="ECO:0000313" key="3">
    <source>
        <dbReference type="Proteomes" id="UP000030764"/>
    </source>
</evidence>
<proteinExistence type="predicted"/>
<dbReference type="EMBL" id="KL363258">
    <property type="protein sequence ID" value="KFD50144.1"/>
    <property type="molecule type" value="Genomic_DNA"/>
</dbReference>
<dbReference type="AlphaFoldDB" id="A0A085LYU8"/>
<dbReference type="EMBL" id="KL367491">
    <property type="protein sequence ID" value="KFD70025.1"/>
    <property type="molecule type" value="Genomic_DNA"/>
</dbReference>
<accession>A0A085LYU8</accession>
<evidence type="ECO:0000313" key="1">
    <source>
        <dbReference type="EMBL" id="KFD50144.1"/>
    </source>
</evidence>
<reference evidence="1 3" key="1">
    <citation type="journal article" date="2014" name="Nat. Genet.">
        <title>Genome and transcriptome of the porcine whipworm Trichuris suis.</title>
        <authorList>
            <person name="Jex A.R."/>
            <person name="Nejsum P."/>
            <person name="Schwarz E.M."/>
            <person name="Hu L."/>
            <person name="Young N.D."/>
            <person name="Hall R.S."/>
            <person name="Korhonen P.K."/>
            <person name="Liao S."/>
            <person name="Thamsborg S."/>
            <person name="Xia J."/>
            <person name="Xu P."/>
            <person name="Wang S."/>
            <person name="Scheerlinck J.P."/>
            <person name="Hofmann A."/>
            <person name="Sternberg P.W."/>
            <person name="Wang J."/>
            <person name="Gasser R.B."/>
        </authorList>
    </citation>
    <scope>NUCLEOTIDE SEQUENCE [LARGE SCALE GENOMIC DNA]</scope>
    <source>
        <strain evidence="2">DCEP-RM93F</strain>
        <strain evidence="1">DCEP-RM93M</strain>
    </source>
</reference>
<keyword evidence="3" id="KW-1185">Reference proteome</keyword>
<dbReference type="Proteomes" id="UP000030764">
    <property type="component" value="Unassembled WGS sequence"/>
</dbReference>
<protein>
    <submittedName>
        <fullName evidence="1">Uncharacterized protein</fullName>
    </submittedName>
</protein>
<name>A0A085LYU8_9BILA</name>
<organism evidence="1 3">
    <name type="scientific">Trichuris suis</name>
    <name type="common">pig whipworm</name>
    <dbReference type="NCBI Taxonomy" id="68888"/>
    <lineage>
        <taxon>Eukaryota</taxon>
        <taxon>Metazoa</taxon>
        <taxon>Ecdysozoa</taxon>
        <taxon>Nematoda</taxon>
        <taxon>Enoplea</taxon>
        <taxon>Dorylaimia</taxon>
        <taxon>Trichinellida</taxon>
        <taxon>Trichuridae</taxon>
        <taxon>Trichuris</taxon>
    </lineage>
</organism>
<evidence type="ECO:0000313" key="2">
    <source>
        <dbReference type="EMBL" id="KFD70025.1"/>
    </source>
</evidence>